<gene>
    <name evidence="3" type="ORF">CLV25_106179</name>
</gene>
<evidence type="ECO:0000313" key="3">
    <source>
        <dbReference type="EMBL" id="TCN68597.1"/>
    </source>
</evidence>
<comment type="caution">
    <text evidence="3">The sequence shown here is derived from an EMBL/GenBank/DDBJ whole genome shotgun (WGS) entry which is preliminary data.</text>
</comment>
<evidence type="ECO:0000259" key="2">
    <source>
        <dbReference type="Pfam" id="PF10728"/>
    </source>
</evidence>
<name>A0A4R2EK89_9BACT</name>
<proteinExistence type="predicted"/>
<feature type="domain" description="Pyrroline-5-carboxylate reductase catalytic N-terminal" evidence="1">
    <location>
        <begin position="2"/>
        <end position="91"/>
    </location>
</feature>
<dbReference type="OrthoDB" id="9810755at2"/>
<dbReference type="Gene3D" id="1.10.1040.20">
    <property type="entry name" value="ProC-like, C-terminal domain"/>
    <property type="match status" value="1"/>
</dbReference>
<dbReference type="InterPro" id="IPR028939">
    <property type="entry name" value="P5C_Rdtase_cat_N"/>
</dbReference>
<evidence type="ECO:0000259" key="1">
    <source>
        <dbReference type="Pfam" id="PF03807"/>
    </source>
</evidence>
<dbReference type="InterPro" id="IPR036291">
    <property type="entry name" value="NAD(P)-bd_dom_sf"/>
</dbReference>
<dbReference type="Pfam" id="PF10728">
    <property type="entry name" value="DUF2520"/>
    <property type="match status" value="1"/>
</dbReference>
<dbReference type="SUPFAM" id="SSF48179">
    <property type="entry name" value="6-phosphogluconate dehydrogenase C-terminal domain-like"/>
    <property type="match status" value="1"/>
</dbReference>
<reference evidence="3 4" key="1">
    <citation type="submission" date="2019-03" db="EMBL/GenBank/DDBJ databases">
        <title>Genomic Encyclopedia of Archaeal and Bacterial Type Strains, Phase II (KMG-II): from individual species to whole genera.</title>
        <authorList>
            <person name="Goeker M."/>
        </authorList>
    </citation>
    <scope>NUCLEOTIDE SEQUENCE [LARGE SCALE GENOMIC DNA]</scope>
    <source>
        <strain evidence="3 4">RL-C</strain>
    </source>
</reference>
<dbReference type="PANTHER" id="PTHR40459">
    <property type="entry name" value="CONSERVED HYPOTHETICAL ALANINE AND LEUCINE RICH PROTEIN"/>
    <property type="match status" value="1"/>
</dbReference>
<dbReference type="InterPro" id="IPR037108">
    <property type="entry name" value="TM1727-like_C_sf"/>
</dbReference>
<dbReference type="RefSeq" id="WP_131839172.1">
    <property type="nucleotide sequence ID" value="NZ_SLWB01000006.1"/>
</dbReference>
<evidence type="ECO:0000313" key="4">
    <source>
        <dbReference type="Proteomes" id="UP000294830"/>
    </source>
</evidence>
<sequence length="259" mass="29171">MKIVIVGSGAVAINLAYGFATTTNFQVDIAARNPQKAKDIADGLDLKVYISSIEKCDTNADLYIIAVSDRAIEEVYQQLIQHVDQDSCIVHTSGTTSIEVFGSEARSVGVLYPLQTFTRNRIIDLRDVPFYLEAKDEHLKRVLVMVVEELEAKWDWLESDKRKAIHVAAVFACNFTNYMLACANQVLHEEGLNISVLQPLIEETISKALESENPIAVQTGPARRNDSRTIYMHEAYLKNTPELKELYSIISEKIMKKFE</sequence>
<protein>
    <submittedName>
        <fullName evidence="3">Putative short-subunit dehydrogenase-like oxidoreductase (DUF2520 family)</fullName>
    </submittedName>
</protein>
<dbReference type="SUPFAM" id="SSF51735">
    <property type="entry name" value="NAD(P)-binding Rossmann-fold domains"/>
    <property type="match status" value="1"/>
</dbReference>
<dbReference type="Pfam" id="PF03807">
    <property type="entry name" value="F420_oxidored"/>
    <property type="match status" value="1"/>
</dbReference>
<dbReference type="Gene3D" id="3.40.50.720">
    <property type="entry name" value="NAD(P)-binding Rossmann-like Domain"/>
    <property type="match status" value="1"/>
</dbReference>
<dbReference type="AlphaFoldDB" id="A0A4R2EK89"/>
<dbReference type="PANTHER" id="PTHR40459:SF1">
    <property type="entry name" value="CONSERVED HYPOTHETICAL ALANINE AND LEUCINE RICH PROTEIN"/>
    <property type="match status" value="1"/>
</dbReference>
<feature type="domain" description="DUF2520" evidence="2">
    <location>
        <begin position="128"/>
        <end position="253"/>
    </location>
</feature>
<accession>A0A4R2EK89</accession>
<organism evidence="3 4">
    <name type="scientific">Acetobacteroides hydrogenigenes</name>
    <dbReference type="NCBI Taxonomy" id="979970"/>
    <lineage>
        <taxon>Bacteria</taxon>
        <taxon>Pseudomonadati</taxon>
        <taxon>Bacteroidota</taxon>
        <taxon>Bacteroidia</taxon>
        <taxon>Bacteroidales</taxon>
        <taxon>Rikenellaceae</taxon>
        <taxon>Acetobacteroides</taxon>
    </lineage>
</organism>
<dbReference type="EMBL" id="SLWB01000006">
    <property type="protein sequence ID" value="TCN68597.1"/>
    <property type="molecule type" value="Genomic_DNA"/>
</dbReference>
<dbReference type="InterPro" id="IPR008927">
    <property type="entry name" value="6-PGluconate_DH-like_C_sf"/>
</dbReference>
<dbReference type="InterPro" id="IPR018931">
    <property type="entry name" value="DUF2520"/>
</dbReference>
<dbReference type="Proteomes" id="UP000294830">
    <property type="component" value="Unassembled WGS sequence"/>
</dbReference>
<keyword evidence="4" id="KW-1185">Reference proteome</keyword>